<accession>A0A848LN50</accession>
<organism evidence="1 2">
    <name type="scientific">Pyxidicoccus fallax</name>
    <dbReference type="NCBI Taxonomy" id="394095"/>
    <lineage>
        <taxon>Bacteria</taxon>
        <taxon>Pseudomonadati</taxon>
        <taxon>Myxococcota</taxon>
        <taxon>Myxococcia</taxon>
        <taxon>Myxococcales</taxon>
        <taxon>Cystobacterineae</taxon>
        <taxon>Myxococcaceae</taxon>
        <taxon>Pyxidicoccus</taxon>
    </lineage>
</organism>
<proteinExistence type="predicted"/>
<evidence type="ECO:0000313" key="2">
    <source>
        <dbReference type="Proteomes" id="UP000518300"/>
    </source>
</evidence>
<dbReference type="Proteomes" id="UP000518300">
    <property type="component" value="Unassembled WGS sequence"/>
</dbReference>
<comment type="caution">
    <text evidence="1">The sequence shown here is derived from an EMBL/GenBank/DDBJ whole genome shotgun (WGS) entry which is preliminary data.</text>
</comment>
<dbReference type="RefSeq" id="WP_169348302.1">
    <property type="nucleotide sequence ID" value="NZ_JABBJJ010000165.1"/>
</dbReference>
<evidence type="ECO:0008006" key="3">
    <source>
        <dbReference type="Google" id="ProtNLM"/>
    </source>
</evidence>
<evidence type="ECO:0000313" key="1">
    <source>
        <dbReference type="EMBL" id="NMO19043.1"/>
    </source>
</evidence>
<name>A0A848LN50_9BACT</name>
<reference evidence="1 2" key="1">
    <citation type="submission" date="2020-04" db="EMBL/GenBank/DDBJ databases">
        <title>Draft genome of Pyxidicoccus fallax type strain.</title>
        <authorList>
            <person name="Whitworth D.E."/>
        </authorList>
    </citation>
    <scope>NUCLEOTIDE SEQUENCE [LARGE SCALE GENOMIC DNA]</scope>
    <source>
        <strain evidence="1 2">DSM 14698</strain>
    </source>
</reference>
<sequence>MTTKLAGALCAVVLWTGCGGDEGTTDLPAGPTGTLEAGLSTPVPYGNLPGLSAQTAKEIAAPRFNAVSQWAFVYQHIPEQMYHWAYVPEGFYYIESHTYIEQCGGRVYVNGTFVLEYCFTKAIGP</sequence>
<dbReference type="EMBL" id="JABBJJ010000165">
    <property type="protein sequence ID" value="NMO19043.1"/>
    <property type="molecule type" value="Genomic_DNA"/>
</dbReference>
<protein>
    <recommendedName>
        <fullName evidence="3">Lipoprotein</fullName>
    </recommendedName>
</protein>
<dbReference type="PROSITE" id="PS51257">
    <property type="entry name" value="PROKAR_LIPOPROTEIN"/>
    <property type="match status" value="1"/>
</dbReference>
<dbReference type="AlphaFoldDB" id="A0A848LN50"/>
<keyword evidence="2" id="KW-1185">Reference proteome</keyword>
<gene>
    <name evidence="1" type="ORF">HG543_29875</name>
</gene>